<evidence type="ECO:0000313" key="1">
    <source>
        <dbReference type="EMBL" id="RHN50501.1"/>
    </source>
</evidence>
<accession>A0A396HD82</accession>
<dbReference type="Proteomes" id="UP000265566">
    <property type="component" value="Chromosome 6"/>
</dbReference>
<gene>
    <name evidence="1" type="ORF">MtrunA17_Chr6g0458101</name>
</gene>
<name>A0A396HD82_MEDTR</name>
<reference evidence="1" key="1">
    <citation type="journal article" date="2018" name="Nat. Plants">
        <title>Whole-genome landscape of Medicago truncatula symbiotic genes.</title>
        <authorList>
            <person name="Pecrix Y."/>
            <person name="Gamas P."/>
            <person name="Carrere S."/>
        </authorList>
    </citation>
    <scope>NUCLEOTIDE SEQUENCE</scope>
    <source>
        <tissue evidence="1">Leaves</tissue>
    </source>
</reference>
<dbReference type="Gramene" id="rna34791">
    <property type="protein sequence ID" value="RHN50501.1"/>
    <property type="gene ID" value="gene34791"/>
</dbReference>
<dbReference type="EMBL" id="PSQE01000006">
    <property type="protein sequence ID" value="RHN50501.1"/>
    <property type="molecule type" value="Genomic_DNA"/>
</dbReference>
<protein>
    <submittedName>
        <fullName evidence="1">Uncharacterized protein</fullName>
    </submittedName>
</protein>
<sequence>MVIPLSRSALSLSRTHAYLNERLFISAASFSNLSITRLSIPPSFFLLESLDHTLVNTS</sequence>
<organism evidence="1">
    <name type="scientific">Medicago truncatula</name>
    <name type="common">Barrel medic</name>
    <name type="synonym">Medicago tribuloides</name>
    <dbReference type="NCBI Taxonomy" id="3880"/>
    <lineage>
        <taxon>Eukaryota</taxon>
        <taxon>Viridiplantae</taxon>
        <taxon>Streptophyta</taxon>
        <taxon>Embryophyta</taxon>
        <taxon>Tracheophyta</taxon>
        <taxon>Spermatophyta</taxon>
        <taxon>Magnoliopsida</taxon>
        <taxon>eudicotyledons</taxon>
        <taxon>Gunneridae</taxon>
        <taxon>Pentapetalae</taxon>
        <taxon>rosids</taxon>
        <taxon>fabids</taxon>
        <taxon>Fabales</taxon>
        <taxon>Fabaceae</taxon>
        <taxon>Papilionoideae</taxon>
        <taxon>50 kb inversion clade</taxon>
        <taxon>NPAAA clade</taxon>
        <taxon>Hologalegina</taxon>
        <taxon>IRL clade</taxon>
        <taxon>Trifolieae</taxon>
        <taxon>Medicago</taxon>
    </lineage>
</organism>
<dbReference type="AlphaFoldDB" id="A0A396HD82"/>
<comment type="caution">
    <text evidence="1">The sequence shown here is derived from an EMBL/GenBank/DDBJ whole genome shotgun (WGS) entry which is preliminary data.</text>
</comment>
<proteinExistence type="predicted"/>